<accession>S6AB54</accession>
<dbReference type="EMBL" id="AP013066">
    <property type="protein sequence ID" value="BAN34333.1"/>
    <property type="molecule type" value="Genomic_DNA"/>
</dbReference>
<sequence>MLPLAISHDKLKIQFTEAEHSVSSLSHFDPSVPDRICATPTGPGAMHSAGNTD</sequence>
<dbReference type="Proteomes" id="UP000015559">
    <property type="component" value="Chromosome"/>
</dbReference>
<dbReference type="KEGG" id="sdr:SCD_n00485"/>
<protein>
    <submittedName>
        <fullName evidence="1">Uncharacterized protein</fullName>
    </submittedName>
</protein>
<keyword evidence="2" id="KW-1185">Reference proteome</keyword>
<proteinExistence type="predicted"/>
<dbReference type="HOGENOM" id="CLU_3066951_0_0_4"/>
<reference evidence="1 2" key="1">
    <citation type="journal article" date="2012" name="Appl. Environ. Microbiol.">
        <title>Draft genome sequence of a psychrotolerant sulfur-oxidizing bacterium, Sulfuricella denitrificans skB26, and proteomic insights into cold adaptation.</title>
        <authorList>
            <person name="Watanabe T."/>
            <person name="Kojima H."/>
            <person name="Fukui M."/>
        </authorList>
    </citation>
    <scope>NUCLEOTIDE SEQUENCE [LARGE SCALE GENOMIC DNA]</scope>
    <source>
        <strain evidence="2">skB26</strain>
    </source>
</reference>
<gene>
    <name evidence="1" type="ORF">SCD_n00485</name>
</gene>
<dbReference type="AlphaFoldDB" id="S6AB54"/>
<name>S6AB54_SULDS</name>
<evidence type="ECO:0000313" key="1">
    <source>
        <dbReference type="EMBL" id="BAN34333.1"/>
    </source>
</evidence>
<evidence type="ECO:0000313" key="2">
    <source>
        <dbReference type="Proteomes" id="UP000015559"/>
    </source>
</evidence>
<organism evidence="1 2">
    <name type="scientific">Sulfuricella denitrificans (strain DSM 22764 / NBRC 105220 / skB26)</name>
    <dbReference type="NCBI Taxonomy" id="1163617"/>
    <lineage>
        <taxon>Bacteria</taxon>
        <taxon>Pseudomonadati</taxon>
        <taxon>Pseudomonadota</taxon>
        <taxon>Betaproteobacteria</taxon>
        <taxon>Nitrosomonadales</taxon>
        <taxon>Sulfuricellaceae</taxon>
        <taxon>Sulfuricella</taxon>
    </lineage>
</organism>
<dbReference type="STRING" id="1163617.SCD_n00485"/>